<feature type="transmembrane region" description="Helical" evidence="7">
    <location>
        <begin position="23"/>
        <end position="45"/>
    </location>
</feature>
<name>A0A2S5KMG4_9PROT</name>
<keyword evidence="4 7" id="KW-0812">Transmembrane</keyword>
<evidence type="ECO:0000256" key="2">
    <source>
        <dbReference type="ARBA" id="ARBA00022448"/>
    </source>
</evidence>
<keyword evidence="7" id="KW-0997">Cell inner membrane</keyword>
<keyword evidence="2 7" id="KW-0813">Transport</keyword>
<feature type="domain" description="Tripartite ATP-independent periplasmic transporters DctQ component" evidence="8">
    <location>
        <begin position="32"/>
        <end position="162"/>
    </location>
</feature>
<keyword evidence="3" id="KW-1003">Cell membrane</keyword>
<evidence type="ECO:0000313" key="9">
    <source>
        <dbReference type="EMBL" id="PPC75835.1"/>
    </source>
</evidence>
<sequence>MMNGISALFDGLDFIISNIIKPVVVVLSCIIAFLMVYGIFARSIIGHPVFGLEEIIMMAAVWLYMLGAVLASRDRSHLAADFVQVICKNPKIVKFMTLLSTAISLFMAIMFSTWGYNLFIWGVQKGQATIVFHIPQYLSQSSLFAASLLLIFYLLRDFFTDFASFKNALKD</sequence>
<protein>
    <recommendedName>
        <fullName evidence="7">TRAP transporter small permease protein</fullName>
    </recommendedName>
</protein>
<comment type="similarity">
    <text evidence="7">Belongs to the TRAP transporter small permease family.</text>
</comment>
<proteinExistence type="inferred from homology"/>
<dbReference type="InterPro" id="IPR055348">
    <property type="entry name" value="DctQ"/>
</dbReference>
<evidence type="ECO:0000256" key="3">
    <source>
        <dbReference type="ARBA" id="ARBA00022475"/>
    </source>
</evidence>
<comment type="caution">
    <text evidence="9">The sequence shown here is derived from an EMBL/GenBank/DDBJ whole genome shotgun (WGS) entry which is preliminary data.</text>
</comment>
<comment type="subunit">
    <text evidence="7">The complex comprises the extracytoplasmic solute receptor protein and the two transmembrane proteins.</text>
</comment>
<dbReference type="EMBL" id="PRLP01000065">
    <property type="protein sequence ID" value="PPC75835.1"/>
    <property type="molecule type" value="Genomic_DNA"/>
</dbReference>
<dbReference type="Proteomes" id="UP000238196">
    <property type="component" value="Unassembled WGS sequence"/>
</dbReference>
<accession>A0A2S5KMG4</accession>
<dbReference type="AlphaFoldDB" id="A0A2S5KMG4"/>
<gene>
    <name evidence="9" type="ORF">C4K68_18255</name>
</gene>
<evidence type="ECO:0000256" key="7">
    <source>
        <dbReference type="RuleBase" id="RU369079"/>
    </source>
</evidence>
<evidence type="ECO:0000313" key="10">
    <source>
        <dbReference type="Proteomes" id="UP000238196"/>
    </source>
</evidence>
<evidence type="ECO:0000259" key="8">
    <source>
        <dbReference type="Pfam" id="PF04290"/>
    </source>
</evidence>
<evidence type="ECO:0000256" key="4">
    <source>
        <dbReference type="ARBA" id="ARBA00022692"/>
    </source>
</evidence>
<feature type="transmembrane region" description="Helical" evidence="7">
    <location>
        <begin position="134"/>
        <end position="155"/>
    </location>
</feature>
<evidence type="ECO:0000256" key="5">
    <source>
        <dbReference type="ARBA" id="ARBA00022989"/>
    </source>
</evidence>
<keyword evidence="5 7" id="KW-1133">Transmembrane helix</keyword>
<dbReference type="GO" id="GO:0022857">
    <property type="term" value="F:transmembrane transporter activity"/>
    <property type="evidence" value="ECO:0007669"/>
    <property type="project" value="UniProtKB-UniRule"/>
</dbReference>
<comment type="subcellular location">
    <subcellularLocation>
        <location evidence="7">Cell inner membrane</location>
        <topology evidence="7">Multi-pass membrane protein</topology>
    </subcellularLocation>
    <subcellularLocation>
        <location evidence="1">Cell membrane</location>
        <topology evidence="1">Multi-pass membrane protein</topology>
    </subcellularLocation>
</comment>
<feature type="transmembrane region" description="Helical" evidence="7">
    <location>
        <begin position="51"/>
        <end position="71"/>
    </location>
</feature>
<reference evidence="9 10" key="1">
    <citation type="submission" date="2018-02" db="EMBL/GenBank/DDBJ databases">
        <title>novel marine gammaproteobacteria from coastal saline agro ecosystem.</title>
        <authorList>
            <person name="Krishnan R."/>
            <person name="Ramesh Kumar N."/>
        </authorList>
    </citation>
    <scope>NUCLEOTIDE SEQUENCE [LARGE SCALE GENOMIC DNA]</scope>
    <source>
        <strain evidence="9 10">228</strain>
    </source>
</reference>
<comment type="function">
    <text evidence="7">Part of the tripartite ATP-independent periplasmic (TRAP) transport system.</text>
</comment>
<dbReference type="Pfam" id="PF04290">
    <property type="entry name" value="DctQ"/>
    <property type="match status" value="1"/>
</dbReference>
<organism evidence="9 10">
    <name type="scientific">Proteobacteria bacterium 228</name>
    <dbReference type="NCBI Taxonomy" id="2083153"/>
    <lineage>
        <taxon>Bacteria</taxon>
        <taxon>Pseudomonadati</taxon>
        <taxon>Pseudomonadota</taxon>
    </lineage>
</organism>
<evidence type="ECO:0000256" key="1">
    <source>
        <dbReference type="ARBA" id="ARBA00004651"/>
    </source>
</evidence>
<dbReference type="OrthoDB" id="6104548at2"/>
<evidence type="ECO:0000256" key="6">
    <source>
        <dbReference type="ARBA" id="ARBA00023136"/>
    </source>
</evidence>
<feature type="transmembrane region" description="Helical" evidence="7">
    <location>
        <begin position="92"/>
        <end position="114"/>
    </location>
</feature>
<keyword evidence="6 7" id="KW-0472">Membrane</keyword>
<dbReference type="GO" id="GO:0005886">
    <property type="term" value="C:plasma membrane"/>
    <property type="evidence" value="ECO:0007669"/>
    <property type="project" value="UniProtKB-SubCell"/>
</dbReference>